<gene>
    <name evidence="1" type="ORF">SAMN05421737_106208</name>
</gene>
<dbReference type="Pfam" id="PF06962">
    <property type="entry name" value="rRNA_methylase"/>
    <property type="match status" value="1"/>
</dbReference>
<dbReference type="PANTHER" id="PTHR35276">
    <property type="entry name" value="S-ADENOSYL-L-METHIONINE-DEPENDENT METHYLTRANSFERASES SUPERFAMILY PROTEIN"/>
    <property type="match status" value="1"/>
</dbReference>
<dbReference type="RefSeq" id="WP_090775814.1">
    <property type="nucleotide sequence ID" value="NZ_FMYM01000006.1"/>
</dbReference>
<dbReference type="Proteomes" id="UP000242662">
    <property type="component" value="Unassembled WGS sequence"/>
</dbReference>
<dbReference type="InterPro" id="IPR029063">
    <property type="entry name" value="SAM-dependent_MTases_sf"/>
</dbReference>
<dbReference type="InterPro" id="IPR010719">
    <property type="entry name" value="MnmM_MeTrfase"/>
</dbReference>
<reference evidence="2" key="1">
    <citation type="submission" date="2016-09" db="EMBL/GenBank/DDBJ databases">
        <authorList>
            <person name="Varghese N."/>
            <person name="Submissions S."/>
        </authorList>
    </citation>
    <scope>NUCLEOTIDE SEQUENCE [LARGE SCALE GENOMIC DNA]</scope>
    <source>
        <strain evidence="2">25nlg</strain>
    </source>
</reference>
<dbReference type="PANTHER" id="PTHR35276:SF1">
    <property type="entry name" value="TRNA (MNM(5)S(2)U34)-METHYLTRANSFERASE, CHLOROPLASTIC"/>
    <property type="match status" value="1"/>
</dbReference>
<dbReference type="SUPFAM" id="SSF53335">
    <property type="entry name" value="S-adenosyl-L-methionine-dependent methyltransferases"/>
    <property type="match status" value="1"/>
</dbReference>
<accession>A0A1G6K690</accession>
<keyword evidence="1" id="KW-0808">Transferase</keyword>
<protein>
    <submittedName>
        <fullName evidence="1">rRNA methylase</fullName>
    </submittedName>
</protein>
<keyword evidence="2" id="KW-1185">Reference proteome</keyword>
<dbReference type="Gene3D" id="3.40.50.150">
    <property type="entry name" value="Vaccinia Virus protein VP39"/>
    <property type="match status" value="1"/>
</dbReference>
<organism evidence="1 2">
    <name type="scientific">Shouchella lonarensis</name>
    <dbReference type="NCBI Taxonomy" id="1464122"/>
    <lineage>
        <taxon>Bacteria</taxon>
        <taxon>Bacillati</taxon>
        <taxon>Bacillota</taxon>
        <taxon>Bacilli</taxon>
        <taxon>Bacillales</taxon>
        <taxon>Bacillaceae</taxon>
        <taxon>Shouchella</taxon>
    </lineage>
</organism>
<dbReference type="EMBL" id="FMYM01000006">
    <property type="protein sequence ID" value="SDC26351.1"/>
    <property type="molecule type" value="Genomic_DNA"/>
</dbReference>
<proteinExistence type="predicted"/>
<keyword evidence="1" id="KW-0489">Methyltransferase</keyword>
<name>A0A1G6K690_9BACI</name>
<evidence type="ECO:0000313" key="2">
    <source>
        <dbReference type="Proteomes" id="UP000242662"/>
    </source>
</evidence>
<sequence>MTTLLGPIPFAHTLLAQTVKPGDTVIDATVGNGHDTLFLAKIVGDTGHVIGTDIQPAAIARTTERLKTAGVNDRVSLYCQGHETLAEISAFRNSVITGAIFNLGYLPRGDKSITTTGSATVHALHTILSQLKQHGLVVLVIYSGHETGKQEKDTVLNRVTALSQTDFHVLQYAFINQQNDPPFVIAIEKR</sequence>
<dbReference type="GO" id="GO:0032259">
    <property type="term" value="P:methylation"/>
    <property type="evidence" value="ECO:0007669"/>
    <property type="project" value="UniProtKB-KW"/>
</dbReference>
<dbReference type="AlphaFoldDB" id="A0A1G6K690"/>
<dbReference type="GO" id="GO:0008168">
    <property type="term" value="F:methyltransferase activity"/>
    <property type="evidence" value="ECO:0007669"/>
    <property type="project" value="UniProtKB-KW"/>
</dbReference>
<evidence type="ECO:0000313" key="1">
    <source>
        <dbReference type="EMBL" id="SDC26351.1"/>
    </source>
</evidence>
<dbReference type="STRING" id="1464122.SAMN05421737_106208"/>
<dbReference type="OrthoDB" id="9792989at2"/>